<comment type="caution">
    <text evidence="16">The sequence shown here is derived from an EMBL/GenBank/DDBJ whole genome shotgun (WGS) entry which is preliminary data.</text>
</comment>
<comment type="similarity">
    <text evidence="1 13 14">Belongs to the ATPase B chain family.</text>
</comment>
<comment type="subcellular location">
    <subcellularLocation>
        <location evidence="13">Cell membrane</location>
        <topology evidence="13">Single-pass membrane protein</topology>
    </subcellularLocation>
    <subcellularLocation>
        <location evidence="12">Endomembrane system</location>
        <topology evidence="12">Single-pass membrane protein</topology>
    </subcellularLocation>
</comment>
<evidence type="ECO:0000256" key="3">
    <source>
        <dbReference type="ARBA" id="ARBA00022475"/>
    </source>
</evidence>
<comment type="function">
    <text evidence="11 13">F(1)F(0) ATP synthase produces ATP from ADP in the presence of a proton or sodium gradient. F-type ATPases consist of two structural domains, F(1) containing the extramembraneous catalytic core and F(0) containing the membrane proton channel, linked together by a central stalk and a peripheral stalk. During catalysis, ATP synthesis in the catalytic domain of F(1) is coupled via a rotary mechanism of the central stalk subunits to proton translocation.</text>
</comment>
<dbReference type="GO" id="GO:0046933">
    <property type="term" value="F:proton-transporting ATP synthase activity, rotational mechanism"/>
    <property type="evidence" value="ECO:0007669"/>
    <property type="project" value="UniProtKB-UniRule"/>
</dbReference>
<dbReference type="InterPro" id="IPR050059">
    <property type="entry name" value="ATP_synthase_B_chain"/>
</dbReference>
<keyword evidence="8 13" id="KW-0406">Ion transport</keyword>
<dbReference type="STRING" id="1802312.A3C06_01170"/>
<dbReference type="PANTHER" id="PTHR33445:SF1">
    <property type="entry name" value="ATP SYNTHASE SUBUNIT B"/>
    <property type="match status" value="1"/>
</dbReference>
<evidence type="ECO:0000256" key="1">
    <source>
        <dbReference type="ARBA" id="ARBA00005513"/>
    </source>
</evidence>
<keyword evidence="15" id="KW-0175">Coiled coil</keyword>
<comment type="function">
    <text evidence="13">Component of the F(0) channel, it forms part of the peripheral stalk, linking F(1) to F(0).</text>
</comment>
<proteinExistence type="inferred from homology"/>
<evidence type="ECO:0000256" key="14">
    <source>
        <dbReference type="RuleBase" id="RU003848"/>
    </source>
</evidence>
<evidence type="ECO:0000256" key="5">
    <source>
        <dbReference type="ARBA" id="ARBA00022692"/>
    </source>
</evidence>
<name>A0A1G2MTB2_9BACT</name>
<evidence type="ECO:0000256" key="2">
    <source>
        <dbReference type="ARBA" id="ARBA00022448"/>
    </source>
</evidence>
<evidence type="ECO:0000256" key="4">
    <source>
        <dbReference type="ARBA" id="ARBA00022547"/>
    </source>
</evidence>
<dbReference type="Pfam" id="PF00430">
    <property type="entry name" value="ATP-synt_B"/>
    <property type="match status" value="1"/>
</dbReference>
<evidence type="ECO:0000256" key="15">
    <source>
        <dbReference type="SAM" id="Coils"/>
    </source>
</evidence>
<dbReference type="InterPro" id="IPR002146">
    <property type="entry name" value="ATP_synth_b/b'su_bac/chlpt"/>
</dbReference>
<evidence type="ECO:0000256" key="13">
    <source>
        <dbReference type="HAMAP-Rule" id="MF_01398"/>
    </source>
</evidence>
<keyword evidence="4 13" id="KW-0138">CF(0)</keyword>
<reference evidence="16 17" key="1">
    <citation type="journal article" date="2016" name="Nat. Commun.">
        <title>Thousands of microbial genomes shed light on interconnected biogeochemical processes in an aquifer system.</title>
        <authorList>
            <person name="Anantharaman K."/>
            <person name="Brown C.T."/>
            <person name="Hug L.A."/>
            <person name="Sharon I."/>
            <person name="Castelle C.J."/>
            <person name="Probst A.J."/>
            <person name="Thomas B.C."/>
            <person name="Singh A."/>
            <person name="Wilkins M.J."/>
            <person name="Karaoz U."/>
            <person name="Brodie E.L."/>
            <person name="Williams K.H."/>
            <person name="Hubbard S.S."/>
            <person name="Banfield J.F."/>
        </authorList>
    </citation>
    <scope>NUCLEOTIDE SEQUENCE [LARGE SCALE GENOMIC DNA]</scope>
</reference>
<dbReference type="GO" id="GO:0045259">
    <property type="term" value="C:proton-transporting ATP synthase complex"/>
    <property type="evidence" value="ECO:0007669"/>
    <property type="project" value="UniProtKB-KW"/>
</dbReference>
<evidence type="ECO:0000256" key="6">
    <source>
        <dbReference type="ARBA" id="ARBA00022781"/>
    </source>
</evidence>
<keyword evidence="7 13" id="KW-1133">Transmembrane helix</keyword>
<dbReference type="AlphaFoldDB" id="A0A1G2MTB2"/>
<dbReference type="Proteomes" id="UP000177565">
    <property type="component" value="Unassembled WGS sequence"/>
</dbReference>
<protein>
    <recommendedName>
        <fullName evidence="13">ATP synthase subunit b</fullName>
    </recommendedName>
    <alternativeName>
        <fullName evidence="13">ATP synthase F(0) sector subunit b</fullName>
    </alternativeName>
    <alternativeName>
        <fullName evidence="13">ATPase subunit I</fullName>
    </alternativeName>
    <alternativeName>
        <fullName evidence="13">F-type ATPase subunit b</fullName>
        <shortName evidence="13">F-ATPase subunit b</shortName>
    </alternativeName>
</protein>
<keyword evidence="3 13" id="KW-1003">Cell membrane</keyword>
<dbReference type="GO" id="GO:0005886">
    <property type="term" value="C:plasma membrane"/>
    <property type="evidence" value="ECO:0007669"/>
    <property type="project" value="UniProtKB-SubCell"/>
</dbReference>
<dbReference type="GO" id="GO:0046961">
    <property type="term" value="F:proton-transporting ATPase activity, rotational mechanism"/>
    <property type="evidence" value="ECO:0007669"/>
    <property type="project" value="TreeGrafter"/>
</dbReference>
<evidence type="ECO:0000256" key="7">
    <source>
        <dbReference type="ARBA" id="ARBA00022989"/>
    </source>
</evidence>
<dbReference type="CDD" id="cd06503">
    <property type="entry name" value="ATP-synt_Fo_b"/>
    <property type="match status" value="1"/>
</dbReference>
<evidence type="ECO:0000256" key="9">
    <source>
        <dbReference type="ARBA" id="ARBA00023136"/>
    </source>
</evidence>
<accession>A0A1G2MTB2</accession>
<evidence type="ECO:0000256" key="12">
    <source>
        <dbReference type="ARBA" id="ARBA00037847"/>
    </source>
</evidence>
<keyword evidence="9 13" id="KW-0472">Membrane</keyword>
<keyword evidence="6 13" id="KW-0375">Hydrogen ion transport</keyword>
<feature type="coiled-coil region" evidence="15">
    <location>
        <begin position="55"/>
        <end position="90"/>
    </location>
</feature>
<keyword evidence="2 13" id="KW-0813">Transport</keyword>
<sequence>MTELFSNLGINWKILLAQMINFAILLFILQKFLYKPLIGMLNKRRDEIAKAHGGAKEIEQRLRDIEDAKEAKLEEARRKSVELIKKAEADAAAVADRIVADAKADMTRLSSEERVKMTRERDKLMQEATRHLGETVAVAVEKTVGDVMDEKTSHKLVEQALIHIKTSATQ</sequence>
<gene>
    <name evidence="13" type="primary">atpF</name>
    <name evidence="16" type="ORF">A3C06_01170</name>
</gene>
<dbReference type="NCBIfam" id="TIGR01144">
    <property type="entry name" value="ATP_synt_b"/>
    <property type="match status" value="1"/>
</dbReference>
<dbReference type="HAMAP" id="MF_01398">
    <property type="entry name" value="ATP_synth_b_bprime"/>
    <property type="match status" value="1"/>
</dbReference>
<evidence type="ECO:0000256" key="8">
    <source>
        <dbReference type="ARBA" id="ARBA00023065"/>
    </source>
</evidence>
<keyword evidence="10 13" id="KW-0066">ATP synthesis</keyword>
<evidence type="ECO:0000256" key="10">
    <source>
        <dbReference type="ARBA" id="ARBA00023310"/>
    </source>
</evidence>
<dbReference type="GO" id="GO:0012505">
    <property type="term" value="C:endomembrane system"/>
    <property type="evidence" value="ECO:0007669"/>
    <property type="project" value="UniProtKB-SubCell"/>
</dbReference>
<evidence type="ECO:0000313" key="16">
    <source>
        <dbReference type="EMBL" id="OHA27093.1"/>
    </source>
</evidence>
<feature type="transmembrane region" description="Helical" evidence="13">
    <location>
        <begin position="12"/>
        <end position="34"/>
    </location>
</feature>
<evidence type="ECO:0000256" key="11">
    <source>
        <dbReference type="ARBA" id="ARBA00025198"/>
    </source>
</evidence>
<keyword evidence="5 13" id="KW-0812">Transmembrane</keyword>
<evidence type="ECO:0000313" key="17">
    <source>
        <dbReference type="Proteomes" id="UP000177565"/>
    </source>
</evidence>
<dbReference type="InterPro" id="IPR005864">
    <property type="entry name" value="ATP_synth_F0_bsu_bac"/>
</dbReference>
<dbReference type="PANTHER" id="PTHR33445">
    <property type="entry name" value="ATP SYNTHASE SUBUNIT B', CHLOROPLASTIC"/>
    <property type="match status" value="1"/>
</dbReference>
<organism evidence="16 17">
    <name type="scientific">Candidatus Taylorbacteria bacterium RIFCSPHIGHO2_02_FULL_46_13</name>
    <dbReference type="NCBI Taxonomy" id="1802312"/>
    <lineage>
        <taxon>Bacteria</taxon>
        <taxon>Candidatus Tayloriibacteriota</taxon>
    </lineage>
</organism>
<comment type="subunit">
    <text evidence="13">F-type ATPases have 2 components, F(1) - the catalytic core - and F(0) - the membrane proton channel. F(1) has five subunits: alpha(3), beta(3), gamma(1), delta(1), epsilon(1). F(0) has three main subunits: a(1), b(2) and c(10-14). The alpha and beta chains form an alternating ring which encloses part of the gamma chain. F(1) is attached to F(0) by a central stalk formed by the gamma and epsilon chains, while a peripheral stalk is formed by the delta and b chains.</text>
</comment>
<dbReference type="EMBL" id="MHRQ01000012">
    <property type="protein sequence ID" value="OHA27093.1"/>
    <property type="molecule type" value="Genomic_DNA"/>
</dbReference>